<sequence>MGNRLSSNNTDPEFLKKFYPEITDLQTKIILLYGELEAQEVRAKQFRDEVESTLENVKKKDDEDLKGKGGGKKDDDDADADNDNDEEDGEEKQKDREDENRDNEQSKPEKRTRVSNWEFGKGDNDNSSKQFCCAWCWIYCVALIAVIWVHDPIWSSCIASVCLAAFVFYFYEARMEPVPPDIVDVC</sequence>
<protein>
    <submittedName>
        <fullName evidence="3">Uncharacterized protein</fullName>
    </submittedName>
</protein>
<feature type="transmembrane region" description="Helical" evidence="2">
    <location>
        <begin position="131"/>
        <end position="147"/>
    </location>
</feature>
<keyword evidence="2" id="KW-0472">Membrane</keyword>
<gene>
    <name evidence="3" type="ORF">EX30DRAFT_388322</name>
</gene>
<feature type="region of interest" description="Disordered" evidence="1">
    <location>
        <begin position="46"/>
        <end position="119"/>
    </location>
</feature>
<evidence type="ECO:0000313" key="4">
    <source>
        <dbReference type="Proteomes" id="UP000298138"/>
    </source>
</evidence>
<feature type="compositionally biased region" description="Basic and acidic residues" evidence="1">
    <location>
        <begin position="46"/>
        <end position="75"/>
    </location>
</feature>
<reference evidence="3 4" key="1">
    <citation type="submission" date="2019-04" db="EMBL/GenBank/DDBJ databases">
        <title>Comparative genomics and transcriptomics to analyze fruiting body development in filamentous ascomycetes.</title>
        <authorList>
            <consortium name="DOE Joint Genome Institute"/>
            <person name="Lutkenhaus R."/>
            <person name="Traeger S."/>
            <person name="Breuer J."/>
            <person name="Kuo A."/>
            <person name="Lipzen A."/>
            <person name="Pangilinan J."/>
            <person name="Dilworth D."/>
            <person name="Sandor L."/>
            <person name="Poggeler S."/>
            <person name="Barry K."/>
            <person name="Grigoriev I.V."/>
            <person name="Nowrousian M."/>
        </authorList>
    </citation>
    <scope>NUCLEOTIDE SEQUENCE [LARGE SCALE GENOMIC DNA]</scope>
    <source>
        <strain evidence="3 4">CBS 389.68</strain>
    </source>
</reference>
<evidence type="ECO:0000313" key="3">
    <source>
        <dbReference type="EMBL" id="TGZ82056.1"/>
    </source>
</evidence>
<dbReference type="EMBL" id="ML220116">
    <property type="protein sequence ID" value="TGZ82056.1"/>
    <property type="molecule type" value="Genomic_DNA"/>
</dbReference>
<dbReference type="AlphaFoldDB" id="A0A4S2MZH7"/>
<keyword evidence="4" id="KW-1185">Reference proteome</keyword>
<accession>A0A4S2MZH7</accession>
<evidence type="ECO:0000256" key="2">
    <source>
        <dbReference type="SAM" id="Phobius"/>
    </source>
</evidence>
<feature type="compositionally biased region" description="Basic and acidic residues" evidence="1">
    <location>
        <begin position="91"/>
        <end position="112"/>
    </location>
</feature>
<proteinExistence type="predicted"/>
<dbReference type="InParanoid" id="A0A4S2MZH7"/>
<feature type="compositionally biased region" description="Acidic residues" evidence="1">
    <location>
        <begin position="76"/>
        <end position="90"/>
    </location>
</feature>
<feature type="transmembrane region" description="Helical" evidence="2">
    <location>
        <begin position="153"/>
        <end position="171"/>
    </location>
</feature>
<name>A0A4S2MZH7_9PEZI</name>
<evidence type="ECO:0000256" key="1">
    <source>
        <dbReference type="SAM" id="MobiDB-lite"/>
    </source>
</evidence>
<dbReference type="Proteomes" id="UP000298138">
    <property type="component" value="Unassembled WGS sequence"/>
</dbReference>
<keyword evidence="2" id="KW-1133">Transmembrane helix</keyword>
<organism evidence="3 4">
    <name type="scientific">Ascodesmis nigricans</name>
    <dbReference type="NCBI Taxonomy" id="341454"/>
    <lineage>
        <taxon>Eukaryota</taxon>
        <taxon>Fungi</taxon>
        <taxon>Dikarya</taxon>
        <taxon>Ascomycota</taxon>
        <taxon>Pezizomycotina</taxon>
        <taxon>Pezizomycetes</taxon>
        <taxon>Pezizales</taxon>
        <taxon>Ascodesmidaceae</taxon>
        <taxon>Ascodesmis</taxon>
    </lineage>
</organism>
<keyword evidence="2" id="KW-0812">Transmembrane</keyword>